<evidence type="ECO:0000256" key="3">
    <source>
        <dbReference type="ARBA" id="ARBA00007282"/>
    </source>
</evidence>
<comment type="pathway">
    <text evidence="2">Secondary metabolite biosynthesis.</text>
</comment>
<keyword evidence="7 8" id="KW-0472">Membrane</keyword>
<evidence type="ECO:0000259" key="9">
    <source>
        <dbReference type="Pfam" id="PF13813"/>
    </source>
</evidence>
<evidence type="ECO:0000256" key="5">
    <source>
        <dbReference type="ARBA" id="ARBA00022692"/>
    </source>
</evidence>
<dbReference type="GO" id="GO:0006629">
    <property type="term" value="P:lipid metabolic process"/>
    <property type="evidence" value="ECO:0007669"/>
    <property type="project" value="InterPro"/>
</dbReference>
<dbReference type="InParanoid" id="K5VF95"/>
<accession>K5VF95</accession>
<dbReference type="OrthoDB" id="1077582at2759"/>
<evidence type="ECO:0000256" key="8">
    <source>
        <dbReference type="SAM" id="Phobius"/>
    </source>
</evidence>
<dbReference type="Proteomes" id="UP000008370">
    <property type="component" value="Unassembled WGS sequence"/>
</dbReference>
<dbReference type="PANTHER" id="PTHR31595:SF57">
    <property type="entry name" value="OS04G0481900 PROTEIN"/>
    <property type="match status" value="1"/>
</dbReference>
<evidence type="ECO:0000256" key="4">
    <source>
        <dbReference type="ARBA" id="ARBA00022679"/>
    </source>
</evidence>
<gene>
    <name evidence="10" type="ORF">PHACADRAFT_82402</name>
</gene>
<evidence type="ECO:0000256" key="7">
    <source>
        <dbReference type="ARBA" id="ARBA00023136"/>
    </source>
</evidence>
<dbReference type="InterPro" id="IPR032805">
    <property type="entry name" value="Wax_synthase_dom"/>
</dbReference>
<dbReference type="RefSeq" id="XP_007391105.1">
    <property type="nucleotide sequence ID" value="XM_007391043.1"/>
</dbReference>
<keyword evidence="11" id="KW-1185">Reference proteome</keyword>
<dbReference type="GO" id="GO:0016020">
    <property type="term" value="C:membrane"/>
    <property type="evidence" value="ECO:0007669"/>
    <property type="project" value="UniProtKB-SubCell"/>
</dbReference>
<comment type="subcellular location">
    <subcellularLocation>
        <location evidence="1">Membrane</location>
        <topology evidence="1">Multi-pass membrane protein</topology>
    </subcellularLocation>
</comment>
<evidence type="ECO:0000256" key="6">
    <source>
        <dbReference type="ARBA" id="ARBA00022989"/>
    </source>
</evidence>
<dbReference type="KEGG" id="pco:PHACADRAFT_82402"/>
<dbReference type="EMBL" id="JH930468">
    <property type="protein sequence ID" value="EKM61701.1"/>
    <property type="molecule type" value="Genomic_DNA"/>
</dbReference>
<keyword evidence="6 8" id="KW-1133">Transmembrane helix</keyword>
<feature type="transmembrane region" description="Helical" evidence="8">
    <location>
        <begin position="200"/>
        <end position="228"/>
    </location>
</feature>
<feature type="domain" description="Wax synthase" evidence="9">
    <location>
        <begin position="233"/>
        <end position="311"/>
    </location>
</feature>
<dbReference type="AlphaFoldDB" id="K5VF95"/>
<dbReference type="HOGENOM" id="CLU_034105_1_0_1"/>
<comment type="similarity">
    <text evidence="3">Belongs to the wax synthase family.</text>
</comment>
<reference evidence="10 11" key="1">
    <citation type="journal article" date="2012" name="BMC Genomics">
        <title>Comparative genomics of the white-rot fungi, Phanerochaete carnosa and P. chrysosporium, to elucidate the genetic basis of the distinct wood types they colonize.</title>
        <authorList>
            <person name="Suzuki H."/>
            <person name="MacDonald J."/>
            <person name="Syed K."/>
            <person name="Salamov A."/>
            <person name="Hori C."/>
            <person name="Aerts A."/>
            <person name="Henrissat B."/>
            <person name="Wiebenga A."/>
            <person name="vanKuyk P.A."/>
            <person name="Barry K."/>
            <person name="Lindquist E."/>
            <person name="LaButti K."/>
            <person name="Lapidus A."/>
            <person name="Lucas S."/>
            <person name="Coutinho P."/>
            <person name="Gong Y."/>
            <person name="Samejima M."/>
            <person name="Mahadevan R."/>
            <person name="Abou-Zaid M."/>
            <person name="de Vries R.P."/>
            <person name="Igarashi K."/>
            <person name="Yadav J.S."/>
            <person name="Grigoriev I.V."/>
            <person name="Master E.R."/>
        </authorList>
    </citation>
    <scope>NUCLEOTIDE SEQUENCE [LARGE SCALE GENOMIC DNA]</scope>
    <source>
        <strain evidence="10 11">HHB-10118-sp</strain>
    </source>
</reference>
<dbReference type="STRING" id="650164.K5VF95"/>
<evidence type="ECO:0000313" key="11">
    <source>
        <dbReference type="Proteomes" id="UP000008370"/>
    </source>
</evidence>
<evidence type="ECO:0000256" key="2">
    <source>
        <dbReference type="ARBA" id="ARBA00005179"/>
    </source>
</evidence>
<evidence type="ECO:0000256" key="1">
    <source>
        <dbReference type="ARBA" id="ARBA00004141"/>
    </source>
</evidence>
<name>K5VF95_PHACS</name>
<feature type="transmembrane region" description="Helical" evidence="8">
    <location>
        <begin position="15"/>
        <end position="34"/>
    </location>
</feature>
<dbReference type="PANTHER" id="PTHR31595">
    <property type="entry name" value="LONG-CHAIN-ALCOHOL O-FATTY-ACYLTRANSFERASE 3-RELATED"/>
    <property type="match status" value="1"/>
</dbReference>
<protein>
    <recommendedName>
        <fullName evidence="9">Wax synthase domain-containing protein</fullName>
    </recommendedName>
</protein>
<proteinExistence type="inferred from homology"/>
<dbReference type="InterPro" id="IPR044851">
    <property type="entry name" value="Wax_synthase"/>
</dbReference>
<feature type="transmembrane region" description="Helical" evidence="8">
    <location>
        <begin position="302"/>
        <end position="319"/>
    </location>
</feature>
<dbReference type="GeneID" id="18920358"/>
<organism evidence="10 11">
    <name type="scientific">Phanerochaete carnosa (strain HHB-10118-sp)</name>
    <name type="common">White-rot fungus</name>
    <name type="synonym">Peniophora carnosa</name>
    <dbReference type="NCBI Taxonomy" id="650164"/>
    <lineage>
        <taxon>Eukaryota</taxon>
        <taxon>Fungi</taxon>
        <taxon>Dikarya</taxon>
        <taxon>Basidiomycota</taxon>
        <taxon>Agaricomycotina</taxon>
        <taxon>Agaricomycetes</taxon>
        <taxon>Polyporales</taxon>
        <taxon>Phanerochaetaceae</taxon>
        <taxon>Phanerochaete</taxon>
    </lineage>
</organism>
<dbReference type="Pfam" id="PF13813">
    <property type="entry name" value="MBOAT_2"/>
    <property type="match status" value="1"/>
</dbReference>
<keyword evidence="4" id="KW-0808">Transferase</keyword>
<evidence type="ECO:0000313" key="10">
    <source>
        <dbReference type="EMBL" id="EKM61701.1"/>
    </source>
</evidence>
<sequence length="394" mass="43517">MPDPAERLPMTPVRAAKSFGPAYLCCYLMGILVLKPGTRIARLAILPVALYTASKAATTYDHSGGDPTQTFQNFGQCLGMLMVSMRVVEWAVLAHPLECTRKSGSTLLDAADLLTNYRGIGWTWSKHVPFPPETRPTHSRAAFVVATSLRLIKDVFIYDALSSAIRRLAPPSVGTPAGGSIFDESLPPLQRYVYSSLITFIYGGVFWLSMDIAYYTATVFAICIPGLYQPSDWPPYSQLPLRATSIARFWGTHWHQTLRRTLSVLSTPLRKVFGRPGTVLGAFLLSGVLHDWCMWGMGKGTNFAQTGGFFMAMALGVLLEDAWTKMTGRRVDGWSGWLWTMAWTTAWGNLLVDAWMRNGLGGGEILPPQVRPARALLAWVSKSANSTTIQYSHR</sequence>
<dbReference type="GO" id="GO:0008374">
    <property type="term" value="F:O-acyltransferase activity"/>
    <property type="evidence" value="ECO:0007669"/>
    <property type="project" value="InterPro"/>
</dbReference>
<keyword evidence="5 8" id="KW-0812">Transmembrane</keyword>